<accession>A0ABY4F7S5</accession>
<dbReference type="InterPro" id="IPR046219">
    <property type="entry name" value="DUF6252"/>
</dbReference>
<dbReference type="RefSeq" id="WP_244715677.1">
    <property type="nucleotide sequence ID" value="NZ_CP095049.1"/>
</dbReference>
<proteinExistence type="predicted"/>
<sequence length="91" mass="9598">MPDLRSASTFVLDQPANPQLASSNPAYGSFTFAKPSPEQVLLTGPSATGQLVITRFDSVARVVAGTFEFTAHEASGGATVRVTEGRFDCTF</sequence>
<evidence type="ECO:0000313" key="2">
    <source>
        <dbReference type="Proteomes" id="UP000831785"/>
    </source>
</evidence>
<dbReference type="Pfam" id="PF19765">
    <property type="entry name" value="DUF6252"/>
    <property type="match status" value="1"/>
</dbReference>
<dbReference type="Proteomes" id="UP000831785">
    <property type="component" value="Chromosome"/>
</dbReference>
<keyword evidence="2" id="KW-1185">Reference proteome</keyword>
<gene>
    <name evidence="1" type="ORF">MUN80_20090</name>
</gene>
<organism evidence="1 2">
    <name type="scientific">Hymenobacter cellulosivorans</name>
    <dbReference type="NCBI Taxonomy" id="2932249"/>
    <lineage>
        <taxon>Bacteria</taxon>
        <taxon>Pseudomonadati</taxon>
        <taxon>Bacteroidota</taxon>
        <taxon>Cytophagia</taxon>
        <taxon>Cytophagales</taxon>
        <taxon>Hymenobacteraceae</taxon>
        <taxon>Hymenobacter</taxon>
    </lineage>
</organism>
<reference evidence="1 2" key="1">
    <citation type="submission" date="2022-04" db="EMBL/GenBank/DDBJ databases">
        <title>Hymenobacter sp. isolated from the air.</title>
        <authorList>
            <person name="Won M."/>
            <person name="Lee C.-M."/>
            <person name="Woen H.-Y."/>
            <person name="Kwon S.-W."/>
        </authorList>
    </citation>
    <scope>NUCLEOTIDE SEQUENCE [LARGE SCALE GENOMIC DNA]</scope>
    <source>
        <strain evidence="2">5116 S-27</strain>
    </source>
</reference>
<name>A0ABY4F7S5_9BACT</name>
<protein>
    <submittedName>
        <fullName evidence="1">DUF6252 family protein</fullName>
    </submittedName>
</protein>
<evidence type="ECO:0000313" key="1">
    <source>
        <dbReference type="EMBL" id="UOQ52052.1"/>
    </source>
</evidence>
<dbReference type="EMBL" id="CP095049">
    <property type="protein sequence ID" value="UOQ52052.1"/>
    <property type="molecule type" value="Genomic_DNA"/>
</dbReference>